<dbReference type="PROSITE" id="PS00041">
    <property type="entry name" value="HTH_ARAC_FAMILY_1"/>
    <property type="match status" value="1"/>
</dbReference>
<dbReference type="GO" id="GO:0003700">
    <property type="term" value="F:DNA-binding transcription factor activity"/>
    <property type="evidence" value="ECO:0007669"/>
    <property type="project" value="InterPro"/>
</dbReference>
<sequence>MQLPLVTSAGLWPPVLVTAGPGARSESHAHHAMHLVLARAGTLAVTAGGVTVRAAGIVTAPDREHALDARGVDIVLVFFDPESDAGERLRAGLDAPVRAVEPPERDALLADLPADAGPEALHAWGHAAAERLSLKTAVPRVIHPRVRKLLRALRGAEPAADTSLPALAALAGLSEGRLVHAFRDSVGIPLRPYLLWLKLQRAVVAMATGEPLARAAHAAGFADAAHMSRTFRRMFGMTASELQRSLPRPP</sequence>
<dbReference type="PANTHER" id="PTHR46796">
    <property type="entry name" value="HTH-TYPE TRANSCRIPTIONAL ACTIVATOR RHAS-RELATED"/>
    <property type="match status" value="1"/>
</dbReference>
<keyword evidence="3" id="KW-0804">Transcription</keyword>
<evidence type="ECO:0000313" key="5">
    <source>
        <dbReference type="EMBL" id="SFD86575.1"/>
    </source>
</evidence>
<dbReference type="SMART" id="SM00342">
    <property type="entry name" value="HTH_ARAC"/>
    <property type="match status" value="1"/>
</dbReference>
<protein>
    <submittedName>
        <fullName evidence="5">Transcriptional regulator, AraC family</fullName>
    </submittedName>
</protein>
<dbReference type="OrthoDB" id="7191628at2"/>
<dbReference type="GO" id="GO:0043565">
    <property type="term" value="F:sequence-specific DNA binding"/>
    <property type="evidence" value="ECO:0007669"/>
    <property type="project" value="InterPro"/>
</dbReference>
<dbReference type="Pfam" id="PF12833">
    <property type="entry name" value="HTH_18"/>
    <property type="match status" value="1"/>
</dbReference>
<dbReference type="SUPFAM" id="SSF46689">
    <property type="entry name" value="Homeodomain-like"/>
    <property type="match status" value="1"/>
</dbReference>
<evidence type="ECO:0000259" key="4">
    <source>
        <dbReference type="PROSITE" id="PS01124"/>
    </source>
</evidence>
<feature type="domain" description="HTH araC/xylS-type" evidence="4">
    <location>
        <begin position="147"/>
        <end position="245"/>
    </location>
</feature>
<dbReference type="InterPro" id="IPR018060">
    <property type="entry name" value="HTH_AraC"/>
</dbReference>
<dbReference type="STRING" id="54.SAMN02745121_01971"/>
<evidence type="ECO:0000256" key="1">
    <source>
        <dbReference type="ARBA" id="ARBA00023015"/>
    </source>
</evidence>
<dbReference type="Gene3D" id="1.10.10.60">
    <property type="entry name" value="Homeodomain-like"/>
    <property type="match status" value="1"/>
</dbReference>
<proteinExistence type="predicted"/>
<keyword evidence="1" id="KW-0805">Transcription regulation</keyword>
<keyword evidence="6" id="KW-1185">Reference proteome</keyword>
<dbReference type="AlphaFoldDB" id="A0A1I1VUR3"/>
<dbReference type="Proteomes" id="UP000199400">
    <property type="component" value="Unassembled WGS sequence"/>
</dbReference>
<accession>A0A1I1VUR3</accession>
<dbReference type="InterPro" id="IPR009057">
    <property type="entry name" value="Homeodomain-like_sf"/>
</dbReference>
<gene>
    <name evidence="5" type="ORF">SAMN02745121_01971</name>
</gene>
<dbReference type="RefSeq" id="WP_096330761.1">
    <property type="nucleotide sequence ID" value="NZ_FOMX01000005.1"/>
</dbReference>
<keyword evidence="2" id="KW-0238">DNA-binding</keyword>
<evidence type="ECO:0000313" key="6">
    <source>
        <dbReference type="Proteomes" id="UP000199400"/>
    </source>
</evidence>
<dbReference type="EMBL" id="FOMX01000005">
    <property type="protein sequence ID" value="SFD86575.1"/>
    <property type="molecule type" value="Genomic_DNA"/>
</dbReference>
<name>A0A1I1VUR3_9BACT</name>
<evidence type="ECO:0000256" key="2">
    <source>
        <dbReference type="ARBA" id="ARBA00023125"/>
    </source>
</evidence>
<dbReference type="InterPro" id="IPR018062">
    <property type="entry name" value="HTH_AraC-typ_CS"/>
</dbReference>
<dbReference type="PROSITE" id="PS01124">
    <property type="entry name" value="HTH_ARAC_FAMILY_2"/>
    <property type="match status" value="1"/>
</dbReference>
<evidence type="ECO:0000256" key="3">
    <source>
        <dbReference type="ARBA" id="ARBA00023163"/>
    </source>
</evidence>
<organism evidence="5 6">
    <name type="scientific">Nannocystis exedens</name>
    <dbReference type="NCBI Taxonomy" id="54"/>
    <lineage>
        <taxon>Bacteria</taxon>
        <taxon>Pseudomonadati</taxon>
        <taxon>Myxococcota</taxon>
        <taxon>Polyangia</taxon>
        <taxon>Nannocystales</taxon>
        <taxon>Nannocystaceae</taxon>
        <taxon>Nannocystis</taxon>
    </lineage>
</organism>
<dbReference type="InterPro" id="IPR050204">
    <property type="entry name" value="AraC_XylS_family_regulators"/>
</dbReference>
<reference evidence="6" key="1">
    <citation type="submission" date="2016-10" db="EMBL/GenBank/DDBJ databases">
        <authorList>
            <person name="Varghese N."/>
            <person name="Submissions S."/>
        </authorList>
    </citation>
    <scope>NUCLEOTIDE SEQUENCE [LARGE SCALE GENOMIC DNA]</scope>
    <source>
        <strain evidence="6">ATCC 25963</strain>
    </source>
</reference>